<evidence type="ECO:0000313" key="2">
    <source>
        <dbReference type="EMBL" id="QHT90110.1"/>
    </source>
</evidence>
<organism evidence="2">
    <name type="scientific">viral metagenome</name>
    <dbReference type="NCBI Taxonomy" id="1070528"/>
    <lineage>
        <taxon>unclassified sequences</taxon>
        <taxon>metagenomes</taxon>
        <taxon>organismal metagenomes</taxon>
    </lineage>
</organism>
<proteinExistence type="predicted"/>
<accession>A0A6C0IC15</accession>
<feature type="compositionally biased region" description="Low complexity" evidence="1">
    <location>
        <begin position="32"/>
        <end position="42"/>
    </location>
</feature>
<sequence length="51" mass="6029">MENALFELRQEEIRTQTRNIERKIANVTINKPIQEQQQQPQPLNNAELPTN</sequence>
<feature type="region of interest" description="Disordered" evidence="1">
    <location>
        <begin position="30"/>
        <end position="51"/>
    </location>
</feature>
<evidence type="ECO:0000256" key="1">
    <source>
        <dbReference type="SAM" id="MobiDB-lite"/>
    </source>
</evidence>
<protein>
    <submittedName>
        <fullName evidence="2">Uncharacterized protein</fullName>
    </submittedName>
</protein>
<name>A0A6C0IC15_9ZZZZ</name>
<dbReference type="EMBL" id="MN740152">
    <property type="protein sequence ID" value="QHT90110.1"/>
    <property type="molecule type" value="Genomic_DNA"/>
</dbReference>
<dbReference type="AlphaFoldDB" id="A0A6C0IC15"/>
<reference evidence="2" key="1">
    <citation type="journal article" date="2020" name="Nature">
        <title>Giant virus diversity and host interactions through global metagenomics.</title>
        <authorList>
            <person name="Schulz F."/>
            <person name="Roux S."/>
            <person name="Paez-Espino D."/>
            <person name="Jungbluth S."/>
            <person name="Walsh D.A."/>
            <person name="Denef V.J."/>
            <person name="McMahon K.D."/>
            <person name="Konstantinidis K.T."/>
            <person name="Eloe-Fadrosh E.A."/>
            <person name="Kyrpides N.C."/>
            <person name="Woyke T."/>
        </authorList>
    </citation>
    <scope>NUCLEOTIDE SEQUENCE</scope>
    <source>
        <strain evidence="2">GVMAG-M-3300023184-62</strain>
    </source>
</reference>